<gene>
    <name evidence="3" type="ORF">g.2058</name>
    <name evidence="4" type="ORF">g.2059</name>
    <name evidence="5" type="ORF">g.2060</name>
</gene>
<sequence>MDIQGSSVNNISVKHEWYQTETHLTIVFLIKNMRQDNVIVNYFTRSLQIIIKINVEDTYNHVFNFFGSICPEQCSYKILQSKVEVKLKKNDGLMWPMLEENHKVSSNATNKLSKNWDKVIKDEVENEQEGDSVNNLFQKIYGEGDDECKKAMIKSFTESNGTVLSTNWNEISKNKVESKPPDGMEWKKWDE</sequence>
<evidence type="ECO:0000313" key="3">
    <source>
        <dbReference type="EMBL" id="JAS14983.1"/>
    </source>
</evidence>
<evidence type="ECO:0000313" key="5">
    <source>
        <dbReference type="EMBL" id="JAS35476.1"/>
    </source>
</evidence>
<dbReference type="PANTHER" id="PTHR45862">
    <property type="entry name" value="PROTEIN SGT1 HOMOLOG"/>
    <property type="match status" value="1"/>
</dbReference>
<dbReference type="Pfam" id="PF05002">
    <property type="entry name" value="SGS"/>
    <property type="match status" value="1"/>
</dbReference>
<dbReference type="InterPro" id="IPR044563">
    <property type="entry name" value="Sgt1-like"/>
</dbReference>
<organism evidence="3">
    <name type="scientific">Clastoptera arizonana</name>
    <name type="common">Arizona spittle bug</name>
    <dbReference type="NCBI Taxonomy" id="38151"/>
    <lineage>
        <taxon>Eukaryota</taxon>
        <taxon>Metazoa</taxon>
        <taxon>Ecdysozoa</taxon>
        <taxon>Arthropoda</taxon>
        <taxon>Hexapoda</taxon>
        <taxon>Insecta</taxon>
        <taxon>Pterygota</taxon>
        <taxon>Neoptera</taxon>
        <taxon>Paraneoptera</taxon>
        <taxon>Hemiptera</taxon>
        <taxon>Auchenorrhyncha</taxon>
        <taxon>Cercopoidea</taxon>
        <taxon>Clastopteridae</taxon>
        <taxon>Clastoptera</taxon>
    </lineage>
</organism>
<dbReference type="AlphaFoldDB" id="A0A1B6CNN1"/>
<dbReference type="Pfam" id="PF04969">
    <property type="entry name" value="CS"/>
    <property type="match status" value="1"/>
</dbReference>
<dbReference type="EMBL" id="GEDC01013775">
    <property type="protein sequence ID" value="JAS23523.1"/>
    <property type="molecule type" value="Transcribed_RNA"/>
</dbReference>
<dbReference type="SUPFAM" id="SSF49764">
    <property type="entry name" value="HSP20-like chaperones"/>
    <property type="match status" value="1"/>
</dbReference>
<protein>
    <recommendedName>
        <fullName evidence="6">CS domain-containing protein</fullName>
    </recommendedName>
</protein>
<dbReference type="InterPro" id="IPR007052">
    <property type="entry name" value="CS_dom"/>
</dbReference>
<dbReference type="EMBL" id="GEDC01001822">
    <property type="protein sequence ID" value="JAS35476.1"/>
    <property type="molecule type" value="Transcribed_RNA"/>
</dbReference>
<dbReference type="Gene3D" id="2.60.40.790">
    <property type="match status" value="1"/>
</dbReference>
<dbReference type="InterPro" id="IPR008978">
    <property type="entry name" value="HSP20-like_chaperone"/>
</dbReference>
<dbReference type="PROSITE" id="PS51048">
    <property type="entry name" value="SGS"/>
    <property type="match status" value="1"/>
</dbReference>
<evidence type="ECO:0000259" key="2">
    <source>
        <dbReference type="PROSITE" id="PS51203"/>
    </source>
</evidence>
<accession>A0A1B6CNN1</accession>
<feature type="domain" description="SGS" evidence="1">
    <location>
        <begin position="105"/>
        <end position="191"/>
    </location>
</feature>
<dbReference type="PROSITE" id="PS51203">
    <property type="entry name" value="CS"/>
    <property type="match status" value="1"/>
</dbReference>
<dbReference type="EMBL" id="GEDC01022315">
    <property type="protein sequence ID" value="JAS14983.1"/>
    <property type="molecule type" value="Transcribed_RNA"/>
</dbReference>
<dbReference type="GO" id="GO:0051087">
    <property type="term" value="F:protein-folding chaperone binding"/>
    <property type="evidence" value="ECO:0007669"/>
    <property type="project" value="InterPro"/>
</dbReference>
<proteinExistence type="predicted"/>
<reference evidence="3" key="1">
    <citation type="submission" date="2015-12" db="EMBL/GenBank/DDBJ databases">
        <title>De novo transcriptome assembly of four potential Pierce s Disease insect vectors from Arizona vineyards.</title>
        <authorList>
            <person name="Tassone E.E."/>
        </authorList>
    </citation>
    <scope>NUCLEOTIDE SEQUENCE</scope>
</reference>
<feature type="domain" description="CS" evidence="2">
    <location>
        <begin position="10"/>
        <end position="99"/>
    </location>
</feature>
<evidence type="ECO:0000313" key="4">
    <source>
        <dbReference type="EMBL" id="JAS23523.1"/>
    </source>
</evidence>
<dbReference type="InterPro" id="IPR007699">
    <property type="entry name" value="SGS_dom"/>
</dbReference>
<evidence type="ECO:0008006" key="6">
    <source>
        <dbReference type="Google" id="ProtNLM"/>
    </source>
</evidence>
<name>A0A1B6CNN1_9HEMI</name>
<evidence type="ECO:0000259" key="1">
    <source>
        <dbReference type="PROSITE" id="PS51048"/>
    </source>
</evidence>